<proteinExistence type="predicted"/>
<feature type="signal peptide" evidence="1">
    <location>
        <begin position="1"/>
        <end position="20"/>
    </location>
</feature>
<dbReference type="AlphaFoldDB" id="A0A8T0D2Q4"/>
<evidence type="ECO:0000313" key="3">
    <source>
        <dbReference type="Proteomes" id="UP000699462"/>
    </source>
</evidence>
<accession>A0A8T0D2Q4</accession>
<evidence type="ECO:0000313" key="2">
    <source>
        <dbReference type="EMBL" id="KAF8562159.1"/>
    </source>
</evidence>
<dbReference type="Proteomes" id="UP000699462">
    <property type="component" value="Unassembled WGS sequence"/>
</dbReference>
<reference evidence="2 3" key="1">
    <citation type="submission" date="2019-07" db="EMBL/GenBank/DDBJ databases">
        <title>Annotation for the trematode Paragonimus westermani.</title>
        <authorList>
            <person name="Choi Y.-J."/>
        </authorList>
    </citation>
    <scope>NUCLEOTIDE SEQUENCE [LARGE SCALE GENOMIC DNA]</scope>
    <source>
        <strain evidence="2">180907_Pwestermani</strain>
    </source>
</reference>
<gene>
    <name evidence="2" type="ORF">P879_10894</name>
</gene>
<protein>
    <submittedName>
        <fullName evidence="2">Uncharacterized protein</fullName>
    </submittedName>
</protein>
<feature type="chain" id="PRO_5035747101" evidence="1">
    <location>
        <begin position="21"/>
        <end position="187"/>
    </location>
</feature>
<evidence type="ECO:0000256" key="1">
    <source>
        <dbReference type="SAM" id="SignalP"/>
    </source>
</evidence>
<name>A0A8T0D2Q4_9TREM</name>
<dbReference type="OrthoDB" id="6269229at2759"/>
<dbReference type="EMBL" id="JTDF01021195">
    <property type="protein sequence ID" value="KAF8562159.1"/>
    <property type="molecule type" value="Genomic_DNA"/>
</dbReference>
<keyword evidence="3" id="KW-1185">Reference proteome</keyword>
<organism evidence="2 3">
    <name type="scientific">Paragonimus westermani</name>
    <dbReference type="NCBI Taxonomy" id="34504"/>
    <lineage>
        <taxon>Eukaryota</taxon>
        <taxon>Metazoa</taxon>
        <taxon>Spiralia</taxon>
        <taxon>Lophotrochozoa</taxon>
        <taxon>Platyhelminthes</taxon>
        <taxon>Trematoda</taxon>
        <taxon>Digenea</taxon>
        <taxon>Plagiorchiida</taxon>
        <taxon>Troglotremata</taxon>
        <taxon>Troglotrematidae</taxon>
        <taxon>Paragonimus</taxon>
    </lineage>
</organism>
<comment type="caution">
    <text evidence="2">The sequence shown here is derived from an EMBL/GenBank/DDBJ whole genome shotgun (WGS) entry which is preliminary data.</text>
</comment>
<keyword evidence="1" id="KW-0732">Signal</keyword>
<sequence length="187" mass="21100">MDRTRACLCLLCHYLKLLQACTQWVVTTWSAVTVGDALKFTNAFQMAMNKLDTAELNSLHDFLPTLQPKFQHLSLNVVSSCGLRNSLHTLLHLPEFQPVQGELTDLPRSLLRLIECRLFSSHIRQLDSVGPDLVSVFLDSCYTVDPHRFIDLITATLEQPSSTEGNQFVADHLLSWLYSAIKTDNVV</sequence>